<accession>A0AAN9K3Z1</accession>
<reference evidence="1 2" key="1">
    <citation type="submission" date="2024-01" db="EMBL/GenBank/DDBJ databases">
        <title>The genomes of 5 underutilized Papilionoideae crops provide insights into root nodulation and disease resistance.</title>
        <authorList>
            <person name="Yuan L."/>
        </authorList>
    </citation>
    <scope>NUCLEOTIDE SEQUENCE [LARGE SCALE GENOMIC DNA]</scope>
    <source>
        <strain evidence="1">LY-2023</strain>
        <tissue evidence="1">Leaf</tissue>
    </source>
</reference>
<keyword evidence="2" id="KW-1185">Reference proteome</keyword>
<protein>
    <submittedName>
        <fullName evidence="1">Uncharacterized protein</fullName>
    </submittedName>
</protein>
<proteinExistence type="predicted"/>
<sequence length="103" mass="11702">MQALFLSFATRLSIDNFVSPNLTFRRQSHWLIAIGLQDVVRTGRWKVCTNPSFIISLACVVHLRVTTIASLSSALPLYHLLPENLAPMVFHLLWLTARWSPTL</sequence>
<gene>
    <name evidence="1" type="ORF">RJT34_06128</name>
</gene>
<comment type="caution">
    <text evidence="1">The sequence shown here is derived from an EMBL/GenBank/DDBJ whole genome shotgun (WGS) entry which is preliminary data.</text>
</comment>
<evidence type="ECO:0000313" key="1">
    <source>
        <dbReference type="EMBL" id="KAK7309418.1"/>
    </source>
</evidence>
<dbReference type="Proteomes" id="UP001359559">
    <property type="component" value="Unassembled WGS sequence"/>
</dbReference>
<dbReference type="AlphaFoldDB" id="A0AAN9K3Z1"/>
<name>A0AAN9K3Z1_CLITE</name>
<evidence type="ECO:0000313" key="2">
    <source>
        <dbReference type="Proteomes" id="UP001359559"/>
    </source>
</evidence>
<dbReference type="EMBL" id="JAYKXN010000002">
    <property type="protein sequence ID" value="KAK7309418.1"/>
    <property type="molecule type" value="Genomic_DNA"/>
</dbReference>
<organism evidence="1 2">
    <name type="scientific">Clitoria ternatea</name>
    <name type="common">Butterfly pea</name>
    <dbReference type="NCBI Taxonomy" id="43366"/>
    <lineage>
        <taxon>Eukaryota</taxon>
        <taxon>Viridiplantae</taxon>
        <taxon>Streptophyta</taxon>
        <taxon>Embryophyta</taxon>
        <taxon>Tracheophyta</taxon>
        <taxon>Spermatophyta</taxon>
        <taxon>Magnoliopsida</taxon>
        <taxon>eudicotyledons</taxon>
        <taxon>Gunneridae</taxon>
        <taxon>Pentapetalae</taxon>
        <taxon>rosids</taxon>
        <taxon>fabids</taxon>
        <taxon>Fabales</taxon>
        <taxon>Fabaceae</taxon>
        <taxon>Papilionoideae</taxon>
        <taxon>50 kb inversion clade</taxon>
        <taxon>NPAAA clade</taxon>
        <taxon>indigoferoid/millettioid clade</taxon>
        <taxon>Phaseoleae</taxon>
        <taxon>Clitoria</taxon>
    </lineage>
</organism>